<sequence>MHTIIRDAATATHDFIFYADRLIRLVSCGTWSWSSSFSGKAGHHSDWICLHWCGVLQKVVWCLSDQEWRKHGECVTSML</sequence>
<keyword evidence="1" id="KW-0413">Isomerase</keyword>
<organism evidence="1">
    <name type="scientific">Zea mays</name>
    <name type="common">Maize</name>
    <dbReference type="NCBI Taxonomy" id="4577"/>
    <lineage>
        <taxon>Eukaryota</taxon>
        <taxon>Viridiplantae</taxon>
        <taxon>Streptophyta</taxon>
        <taxon>Embryophyta</taxon>
        <taxon>Tracheophyta</taxon>
        <taxon>Spermatophyta</taxon>
        <taxon>Magnoliopsida</taxon>
        <taxon>Liliopsida</taxon>
        <taxon>Poales</taxon>
        <taxon>Poaceae</taxon>
        <taxon>PACMAD clade</taxon>
        <taxon>Panicoideae</taxon>
        <taxon>Andropogonodae</taxon>
        <taxon>Andropogoneae</taxon>
        <taxon>Tripsacinae</taxon>
        <taxon>Zea</taxon>
    </lineage>
</organism>
<proteinExistence type="predicted"/>
<name>A0A1D6GXN4_MAIZE</name>
<dbReference type="GO" id="GO:0016853">
    <property type="term" value="F:isomerase activity"/>
    <property type="evidence" value="ECO:0007669"/>
    <property type="project" value="UniProtKB-KW"/>
</dbReference>
<dbReference type="AlphaFoldDB" id="A0A1D6GXN4"/>
<dbReference type="EMBL" id="CM000781">
    <property type="protein sequence ID" value="AQK67576.1"/>
    <property type="molecule type" value="Genomic_DNA"/>
</dbReference>
<protein>
    <submittedName>
        <fullName evidence="1">Protein disulfide isomerase4</fullName>
    </submittedName>
</protein>
<gene>
    <name evidence="1" type="ORF">ZEAMMB73_Zm00001d014912</name>
</gene>
<accession>A0A1D6GXN4</accession>
<reference evidence="1" key="1">
    <citation type="submission" date="2015-12" db="EMBL/GenBank/DDBJ databases">
        <title>Update maize B73 reference genome by single molecule sequencing technologies.</title>
        <authorList>
            <consortium name="Maize Genome Sequencing Project"/>
            <person name="Ware D."/>
        </authorList>
    </citation>
    <scope>NUCLEOTIDE SEQUENCE</scope>
    <source>
        <tissue evidence="1">Seedling</tissue>
    </source>
</reference>
<evidence type="ECO:0000313" key="1">
    <source>
        <dbReference type="EMBL" id="AQK67576.1"/>
    </source>
</evidence>